<dbReference type="GO" id="GO:0009252">
    <property type="term" value="P:peptidoglycan biosynthetic process"/>
    <property type="evidence" value="ECO:0007669"/>
    <property type="project" value="UniProtKB-KW"/>
</dbReference>
<comment type="similarity">
    <text evidence="2">In the N-terminal section; belongs to the glycosyltransferase 51 family.</text>
</comment>
<feature type="transmembrane region" description="Helical" evidence="15">
    <location>
        <begin position="85"/>
        <end position="108"/>
    </location>
</feature>
<keyword evidence="15" id="KW-0812">Transmembrane</keyword>
<protein>
    <submittedName>
        <fullName evidence="17">PASTA domain-containing protein</fullName>
    </submittedName>
</protein>
<keyword evidence="7" id="KW-0378">Hydrolase</keyword>
<evidence type="ECO:0000256" key="1">
    <source>
        <dbReference type="ARBA" id="ARBA00007090"/>
    </source>
</evidence>
<evidence type="ECO:0000256" key="3">
    <source>
        <dbReference type="ARBA" id="ARBA00022645"/>
    </source>
</evidence>
<dbReference type="EMBL" id="RCZM01000005">
    <property type="protein sequence ID" value="TPG14987.1"/>
    <property type="molecule type" value="Genomic_DNA"/>
</dbReference>
<dbReference type="Pfam" id="PF00912">
    <property type="entry name" value="Transgly"/>
    <property type="match status" value="1"/>
</dbReference>
<keyword evidence="4" id="KW-0645">Protease</keyword>
<dbReference type="Proteomes" id="UP000317722">
    <property type="component" value="Unassembled WGS sequence"/>
</dbReference>
<evidence type="ECO:0000313" key="17">
    <source>
        <dbReference type="EMBL" id="TPG14987.1"/>
    </source>
</evidence>
<evidence type="ECO:0000256" key="9">
    <source>
        <dbReference type="ARBA" id="ARBA00022984"/>
    </source>
</evidence>
<name>A0A502CP27_9MICO</name>
<evidence type="ECO:0000256" key="12">
    <source>
        <dbReference type="ARBA" id="ARBA00034000"/>
    </source>
</evidence>
<dbReference type="GO" id="GO:0008955">
    <property type="term" value="F:peptidoglycan glycosyltransferase activity"/>
    <property type="evidence" value="ECO:0007669"/>
    <property type="project" value="UniProtKB-EC"/>
</dbReference>
<dbReference type="AlphaFoldDB" id="A0A502CP27"/>
<dbReference type="GO" id="GO:0008658">
    <property type="term" value="F:penicillin binding"/>
    <property type="evidence" value="ECO:0007669"/>
    <property type="project" value="InterPro"/>
</dbReference>
<evidence type="ECO:0000256" key="14">
    <source>
        <dbReference type="SAM" id="MobiDB-lite"/>
    </source>
</evidence>
<evidence type="ECO:0000256" key="10">
    <source>
        <dbReference type="ARBA" id="ARBA00023268"/>
    </source>
</evidence>
<keyword evidence="8" id="KW-0133">Cell shape</keyword>
<evidence type="ECO:0000256" key="2">
    <source>
        <dbReference type="ARBA" id="ARBA00007739"/>
    </source>
</evidence>
<keyword evidence="18" id="KW-1185">Reference proteome</keyword>
<comment type="caution">
    <text evidence="17">The sequence shown here is derived from an EMBL/GenBank/DDBJ whole genome shotgun (WGS) entry which is preliminary data.</text>
</comment>
<evidence type="ECO:0000256" key="7">
    <source>
        <dbReference type="ARBA" id="ARBA00022801"/>
    </source>
</evidence>
<dbReference type="Gene3D" id="3.30.10.20">
    <property type="match status" value="1"/>
</dbReference>
<dbReference type="InterPro" id="IPR005543">
    <property type="entry name" value="PASTA_dom"/>
</dbReference>
<dbReference type="PANTHER" id="PTHR32282:SF33">
    <property type="entry name" value="PEPTIDOGLYCAN GLYCOSYLTRANSFERASE"/>
    <property type="match status" value="1"/>
</dbReference>
<evidence type="ECO:0000256" key="8">
    <source>
        <dbReference type="ARBA" id="ARBA00022960"/>
    </source>
</evidence>
<keyword evidence="9" id="KW-0573">Peptidoglycan synthesis</keyword>
<keyword evidence="5" id="KW-0328">Glycosyltransferase</keyword>
<dbReference type="Pfam" id="PF03793">
    <property type="entry name" value="PASTA"/>
    <property type="match status" value="1"/>
</dbReference>
<evidence type="ECO:0000259" key="16">
    <source>
        <dbReference type="PROSITE" id="PS51178"/>
    </source>
</evidence>
<keyword evidence="15" id="KW-0472">Membrane</keyword>
<accession>A0A502CP27</accession>
<feature type="domain" description="PASTA" evidence="16">
    <location>
        <begin position="791"/>
        <end position="855"/>
    </location>
</feature>
<comment type="catalytic activity">
    <reaction evidence="13">
        <text>[GlcNAc-(1-&gt;4)-Mur2Ac(oyl-L-Ala-gamma-D-Glu-L-Lys-D-Ala-D-Ala)](n)-di-trans,octa-cis-undecaprenyl diphosphate + beta-D-GlcNAc-(1-&gt;4)-Mur2Ac(oyl-L-Ala-gamma-D-Glu-L-Lys-D-Ala-D-Ala)-di-trans,octa-cis-undecaprenyl diphosphate = [GlcNAc-(1-&gt;4)-Mur2Ac(oyl-L-Ala-gamma-D-Glu-L-Lys-D-Ala-D-Ala)](n+1)-di-trans,octa-cis-undecaprenyl diphosphate + di-trans,octa-cis-undecaprenyl diphosphate + H(+)</text>
        <dbReference type="Rhea" id="RHEA:23708"/>
        <dbReference type="Rhea" id="RHEA-COMP:9602"/>
        <dbReference type="Rhea" id="RHEA-COMP:9603"/>
        <dbReference type="ChEBI" id="CHEBI:15378"/>
        <dbReference type="ChEBI" id="CHEBI:58405"/>
        <dbReference type="ChEBI" id="CHEBI:60033"/>
        <dbReference type="ChEBI" id="CHEBI:78435"/>
        <dbReference type="EC" id="2.4.99.28"/>
    </reaction>
</comment>
<keyword evidence="15" id="KW-1133">Transmembrane helix</keyword>
<reference evidence="17 18" key="1">
    <citation type="journal article" date="2019" name="Environ. Microbiol.">
        <title>Species interactions and distinct microbial communities in high Arctic permafrost affected cryosols are associated with the CH4 and CO2 gas fluxes.</title>
        <authorList>
            <person name="Altshuler I."/>
            <person name="Hamel J."/>
            <person name="Turney S."/>
            <person name="Magnuson E."/>
            <person name="Levesque R."/>
            <person name="Greer C."/>
            <person name="Whyte L.G."/>
        </authorList>
    </citation>
    <scope>NUCLEOTIDE SEQUENCE [LARGE SCALE GENOMIC DNA]</scope>
    <source>
        <strain evidence="17 18">S9.3A</strain>
    </source>
</reference>
<evidence type="ECO:0000313" key="18">
    <source>
        <dbReference type="Proteomes" id="UP000317722"/>
    </source>
</evidence>
<dbReference type="Pfam" id="PF00905">
    <property type="entry name" value="Transpeptidase"/>
    <property type="match status" value="1"/>
</dbReference>
<dbReference type="Gene3D" id="3.40.710.10">
    <property type="entry name" value="DD-peptidase/beta-lactamase superfamily"/>
    <property type="match status" value="1"/>
</dbReference>
<evidence type="ECO:0000256" key="13">
    <source>
        <dbReference type="ARBA" id="ARBA00049902"/>
    </source>
</evidence>
<sequence>MSVSTFENDRNWRHLYDMAHSCSSAMAKGTSHSEPCRLARWGRGQIMSTVTSSPNSTRTCSETGYPRFGSYPVAMQERASDLGKVVSLLGAFVAIAVIAGFLAAGLLIPAAFATGQAATGGVKMFDDLPGEFTATQLSQQSTIKDARGGILATPQQENRIVVNLKDVAPIMQKAQIAIEDSRFYEHGGVDPRGILRAVASNAQGGDVQGASTLTQQYVKLTLQENALRNNDEEAAQAAVRKSAARKVQEIKYAVTLEKEMTKDQILQGYLNLAYYGDLAYGVEAASQHYFSVPAKKLSLPQAALLAGLVQNPGRTDPVHYPDKAQARRDIVLDRMHALGIISDKDLKTSKAIPVGKMLKLKNPLSNCDASSEPFFCNYVMEYLQDTSNHALDALGKTEPERIKNITGGGLTIQTTLDPRIQEQSLKDLTKRVPFANKAMRKDTEHDKSPIGRSRMVGAAASIIEPGTGKVLAMVQNSRYPTTKKQQNQYGFTQVNWNVDTKYQGTTGFQFGSTAKMYAIVRALETGTPVNGTVPSKFASTTRPAIYTPKEQGSCGDIRDWSVKNDFAVGGKPIPFRKATAQSINTAFASLAMKLGTTKVRDTMTKMHLTQGDGSKIGCNPSSVLGTGVVTPLTLASSYATLANNGKYCAPNPILSITTADKKPLKIGATPCKQVIDPDVAKGATELLKGVIKDGTGKAATLGARPAAGKTGTTDDHVESWFVGYTVQRATAVWVGTPYSQQGMNHITLAGRGYSGVFGGDIAAPIWKDLTETASEGLPIRQFDDPSTKVLNGDKISVPYVSGLSVEAATARLKDAGFLAQVAGKTNSGLPQGFVVYTDPSGSAVRGSTIGLYTSSGVASTPTPTKTPNPKPTKTKGPPPPPGKH</sequence>
<evidence type="ECO:0000256" key="11">
    <source>
        <dbReference type="ARBA" id="ARBA00023316"/>
    </source>
</evidence>
<organism evidence="17 18">
    <name type="scientific">Pedococcus bigeumensis</name>
    <dbReference type="NCBI Taxonomy" id="433644"/>
    <lineage>
        <taxon>Bacteria</taxon>
        <taxon>Bacillati</taxon>
        <taxon>Actinomycetota</taxon>
        <taxon>Actinomycetes</taxon>
        <taxon>Micrococcales</taxon>
        <taxon>Intrasporangiaceae</taxon>
        <taxon>Pedococcus</taxon>
    </lineage>
</organism>
<dbReference type="SUPFAM" id="SSF53955">
    <property type="entry name" value="Lysozyme-like"/>
    <property type="match status" value="1"/>
</dbReference>
<feature type="compositionally biased region" description="Pro residues" evidence="14">
    <location>
        <begin position="864"/>
        <end position="884"/>
    </location>
</feature>
<dbReference type="PANTHER" id="PTHR32282">
    <property type="entry name" value="BINDING PROTEIN TRANSPEPTIDASE, PUTATIVE-RELATED"/>
    <property type="match status" value="1"/>
</dbReference>
<evidence type="ECO:0000256" key="15">
    <source>
        <dbReference type="SAM" id="Phobius"/>
    </source>
</evidence>
<keyword evidence="6" id="KW-0808">Transferase</keyword>
<comment type="similarity">
    <text evidence="1">In the C-terminal section; belongs to the transpeptidase family.</text>
</comment>
<dbReference type="InterPro" id="IPR012338">
    <property type="entry name" value="Beta-lactam/transpept-like"/>
</dbReference>
<dbReference type="InterPro" id="IPR001264">
    <property type="entry name" value="Glyco_trans_51"/>
</dbReference>
<keyword evidence="3" id="KW-0121">Carboxypeptidase</keyword>
<dbReference type="SMART" id="SM00740">
    <property type="entry name" value="PASTA"/>
    <property type="match status" value="1"/>
</dbReference>
<dbReference type="GO" id="GO:0006508">
    <property type="term" value="P:proteolysis"/>
    <property type="evidence" value="ECO:0007669"/>
    <property type="project" value="UniProtKB-KW"/>
</dbReference>
<dbReference type="GO" id="GO:0071555">
    <property type="term" value="P:cell wall organization"/>
    <property type="evidence" value="ECO:0007669"/>
    <property type="project" value="UniProtKB-KW"/>
</dbReference>
<evidence type="ECO:0000256" key="6">
    <source>
        <dbReference type="ARBA" id="ARBA00022679"/>
    </source>
</evidence>
<dbReference type="InterPro" id="IPR001460">
    <property type="entry name" value="PCN-bd_Tpept"/>
</dbReference>
<dbReference type="InterPro" id="IPR023346">
    <property type="entry name" value="Lysozyme-like_dom_sf"/>
</dbReference>
<keyword evidence="10" id="KW-0511">Multifunctional enzyme</keyword>
<keyword evidence="11" id="KW-0961">Cell wall biogenesis/degradation</keyword>
<gene>
    <name evidence="17" type="ORF">EAH86_15765</name>
</gene>
<feature type="region of interest" description="Disordered" evidence="14">
    <location>
        <begin position="853"/>
        <end position="884"/>
    </location>
</feature>
<dbReference type="CDD" id="cd06577">
    <property type="entry name" value="PASTA_pknB"/>
    <property type="match status" value="1"/>
</dbReference>
<dbReference type="PROSITE" id="PS51178">
    <property type="entry name" value="PASTA"/>
    <property type="match status" value="1"/>
</dbReference>
<dbReference type="GO" id="GO:0030288">
    <property type="term" value="C:outer membrane-bounded periplasmic space"/>
    <property type="evidence" value="ECO:0007669"/>
    <property type="project" value="TreeGrafter"/>
</dbReference>
<comment type="catalytic activity">
    <reaction evidence="12">
        <text>Preferential cleavage: (Ac)2-L-Lys-D-Ala-|-D-Ala. Also transpeptidation of peptidyl-alanyl moieties that are N-acyl substituents of D-alanine.</text>
        <dbReference type="EC" id="3.4.16.4"/>
    </reaction>
</comment>
<dbReference type="FunFam" id="1.10.3810.10:FF:000001">
    <property type="entry name" value="Penicillin-binding protein 1A"/>
    <property type="match status" value="1"/>
</dbReference>
<dbReference type="InterPro" id="IPR036950">
    <property type="entry name" value="PBP_transglycosylase"/>
</dbReference>
<dbReference type="InterPro" id="IPR050396">
    <property type="entry name" value="Glycosyltr_51/Transpeptidase"/>
</dbReference>
<dbReference type="OrthoDB" id="9766909at2"/>
<evidence type="ECO:0000256" key="4">
    <source>
        <dbReference type="ARBA" id="ARBA00022670"/>
    </source>
</evidence>
<evidence type="ECO:0000256" key="5">
    <source>
        <dbReference type="ARBA" id="ARBA00022676"/>
    </source>
</evidence>
<dbReference type="Gene3D" id="1.10.3810.10">
    <property type="entry name" value="Biosynthetic peptidoglycan transglycosylase-like"/>
    <property type="match status" value="1"/>
</dbReference>
<proteinExistence type="inferred from homology"/>
<dbReference type="GO" id="GO:0009002">
    <property type="term" value="F:serine-type D-Ala-D-Ala carboxypeptidase activity"/>
    <property type="evidence" value="ECO:0007669"/>
    <property type="project" value="UniProtKB-EC"/>
</dbReference>
<dbReference type="GO" id="GO:0008360">
    <property type="term" value="P:regulation of cell shape"/>
    <property type="evidence" value="ECO:0007669"/>
    <property type="project" value="UniProtKB-KW"/>
</dbReference>
<dbReference type="SUPFAM" id="SSF56601">
    <property type="entry name" value="beta-lactamase/transpeptidase-like"/>
    <property type="match status" value="1"/>
</dbReference>